<feature type="non-terminal residue" evidence="7">
    <location>
        <position position="65"/>
    </location>
</feature>
<dbReference type="Pfam" id="PF00632">
    <property type="entry name" value="HECT"/>
    <property type="match status" value="1"/>
</dbReference>
<dbReference type="GO" id="GO:0009966">
    <property type="term" value="P:regulation of signal transduction"/>
    <property type="evidence" value="ECO:0007669"/>
    <property type="project" value="UniProtKB-ARBA"/>
</dbReference>
<evidence type="ECO:0000256" key="4">
    <source>
        <dbReference type="ARBA" id="ARBA00022786"/>
    </source>
</evidence>
<dbReference type="Proteomes" id="UP000030742">
    <property type="component" value="Unassembled WGS sequence"/>
</dbReference>
<dbReference type="EMBL" id="KB632295">
    <property type="protein sequence ID" value="ERL91684.1"/>
    <property type="molecule type" value="Genomic_DNA"/>
</dbReference>
<evidence type="ECO:0000256" key="2">
    <source>
        <dbReference type="ARBA" id="ARBA00012485"/>
    </source>
</evidence>
<evidence type="ECO:0000259" key="6">
    <source>
        <dbReference type="PROSITE" id="PS50237"/>
    </source>
</evidence>
<comment type="catalytic activity">
    <reaction evidence="1">
        <text>S-ubiquitinyl-[E2 ubiquitin-conjugating enzyme]-L-cysteine + [acceptor protein]-L-lysine = [E2 ubiquitin-conjugating enzyme]-L-cysteine + N(6)-ubiquitinyl-[acceptor protein]-L-lysine.</text>
        <dbReference type="EC" id="2.3.2.26"/>
    </reaction>
</comment>
<name>U4UCK8_DENPD</name>
<dbReference type="Gene3D" id="3.30.2410.10">
    <property type="entry name" value="Hect, E3 ligase catalytic domain"/>
    <property type="match status" value="1"/>
</dbReference>
<gene>
    <name evidence="7" type="ORF">D910_09011</name>
</gene>
<keyword evidence="3" id="KW-0808">Transferase</keyword>
<dbReference type="InterPro" id="IPR000569">
    <property type="entry name" value="HECT_dom"/>
</dbReference>
<dbReference type="STRING" id="77166.U4UCK8"/>
<evidence type="ECO:0000313" key="8">
    <source>
        <dbReference type="Proteomes" id="UP000030742"/>
    </source>
</evidence>
<evidence type="ECO:0000256" key="5">
    <source>
        <dbReference type="PROSITE-ProRule" id="PRU00104"/>
    </source>
</evidence>
<dbReference type="InterPro" id="IPR035983">
    <property type="entry name" value="Hect_E3_ubiquitin_ligase"/>
</dbReference>
<dbReference type="GO" id="GO:0061630">
    <property type="term" value="F:ubiquitin protein ligase activity"/>
    <property type="evidence" value="ECO:0007669"/>
    <property type="project" value="UniProtKB-EC"/>
</dbReference>
<dbReference type="OrthoDB" id="5981550at2759"/>
<dbReference type="PANTHER" id="PTHR45700">
    <property type="entry name" value="UBIQUITIN-PROTEIN LIGASE E3C"/>
    <property type="match status" value="1"/>
</dbReference>
<proteinExistence type="predicted"/>
<dbReference type="GO" id="GO:0000209">
    <property type="term" value="P:protein polyubiquitination"/>
    <property type="evidence" value="ECO:0007669"/>
    <property type="project" value="InterPro"/>
</dbReference>
<feature type="domain" description="HECT" evidence="6">
    <location>
        <begin position="1"/>
        <end position="65"/>
    </location>
</feature>
<evidence type="ECO:0000313" key="7">
    <source>
        <dbReference type="EMBL" id="ERL91684.1"/>
    </source>
</evidence>
<keyword evidence="4 5" id="KW-0833">Ubl conjugation pathway</keyword>
<evidence type="ECO:0000256" key="3">
    <source>
        <dbReference type="ARBA" id="ARBA00022679"/>
    </source>
</evidence>
<dbReference type="EC" id="2.3.2.26" evidence="2"/>
<sequence length="65" mass="7513">MGGKTALLFDSITRDHITIQPTNDDKFLPVAHTCFNLLDLPRYKTKERLKYKLMQAIQQTEGFSL</sequence>
<evidence type="ECO:0000256" key="1">
    <source>
        <dbReference type="ARBA" id="ARBA00000885"/>
    </source>
</evidence>
<dbReference type="AlphaFoldDB" id="U4UCK8"/>
<dbReference type="PROSITE" id="PS50237">
    <property type="entry name" value="HECT"/>
    <property type="match status" value="1"/>
</dbReference>
<dbReference type="SUPFAM" id="SSF56204">
    <property type="entry name" value="Hect, E3 ligase catalytic domain"/>
    <property type="match status" value="1"/>
</dbReference>
<feature type="active site" description="Glycyl thioester intermediate" evidence="5">
    <location>
        <position position="34"/>
    </location>
</feature>
<organism evidence="7 8">
    <name type="scientific">Dendroctonus ponderosae</name>
    <name type="common">Mountain pine beetle</name>
    <dbReference type="NCBI Taxonomy" id="77166"/>
    <lineage>
        <taxon>Eukaryota</taxon>
        <taxon>Metazoa</taxon>
        <taxon>Ecdysozoa</taxon>
        <taxon>Arthropoda</taxon>
        <taxon>Hexapoda</taxon>
        <taxon>Insecta</taxon>
        <taxon>Pterygota</taxon>
        <taxon>Neoptera</taxon>
        <taxon>Endopterygota</taxon>
        <taxon>Coleoptera</taxon>
        <taxon>Polyphaga</taxon>
        <taxon>Cucujiformia</taxon>
        <taxon>Curculionidae</taxon>
        <taxon>Scolytinae</taxon>
        <taxon>Dendroctonus</taxon>
    </lineage>
</organism>
<accession>U4UCK8</accession>
<reference evidence="7 8" key="1">
    <citation type="journal article" date="2013" name="Genome Biol.">
        <title>Draft genome of the mountain pine beetle, Dendroctonus ponderosae Hopkins, a major forest pest.</title>
        <authorList>
            <person name="Keeling C.I."/>
            <person name="Yuen M.M."/>
            <person name="Liao N.Y."/>
            <person name="Docking T.R."/>
            <person name="Chan S.K."/>
            <person name="Taylor G.A."/>
            <person name="Palmquist D.L."/>
            <person name="Jackman S.D."/>
            <person name="Nguyen A."/>
            <person name="Li M."/>
            <person name="Henderson H."/>
            <person name="Janes J.K."/>
            <person name="Zhao Y."/>
            <person name="Pandoh P."/>
            <person name="Moore R."/>
            <person name="Sperling F.A."/>
            <person name="Huber D.P."/>
            <person name="Birol I."/>
            <person name="Jones S.J."/>
            <person name="Bohlmann J."/>
        </authorList>
    </citation>
    <scope>NUCLEOTIDE SEQUENCE</scope>
</reference>
<protein>
    <recommendedName>
        <fullName evidence="2">HECT-type E3 ubiquitin transferase</fullName>
        <ecNumber evidence="2">2.3.2.26</ecNumber>
    </recommendedName>
</protein>
<dbReference type="InterPro" id="IPR044611">
    <property type="entry name" value="E3A/B/C-like"/>
</dbReference>